<evidence type="ECO:0000313" key="5">
    <source>
        <dbReference type="Proteomes" id="UP000032874"/>
    </source>
</evidence>
<keyword evidence="1" id="KW-1133">Transmembrane helix</keyword>
<evidence type="ECO:0000313" key="4">
    <source>
        <dbReference type="Proteomes" id="UP000032869"/>
    </source>
</evidence>
<dbReference type="AlphaFoldDB" id="A0A093VHW4"/>
<dbReference type="eggNOG" id="ENOG50335M3">
    <property type="taxonomic scope" value="Bacteria"/>
</dbReference>
<evidence type="ECO:0000256" key="1">
    <source>
        <dbReference type="SAM" id="Phobius"/>
    </source>
</evidence>
<organism evidence="2 5">
    <name type="scientific">Pectobacterium betavasculorum</name>
    <dbReference type="NCBI Taxonomy" id="55207"/>
    <lineage>
        <taxon>Bacteria</taxon>
        <taxon>Pseudomonadati</taxon>
        <taxon>Pseudomonadota</taxon>
        <taxon>Gammaproteobacteria</taxon>
        <taxon>Enterobacterales</taxon>
        <taxon>Pectobacteriaceae</taxon>
        <taxon>Pectobacterium</taxon>
    </lineage>
</organism>
<dbReference type="EMBL" id="JQHL01000004">
    <property type="protein sequence ID" value="KFX20158.1"/>
    <property type="molecule type" value="Genomic_DNA"/>
</dbReference>
<keyword evidence="1" id="KW-0472">Membrane</keyword>
<evidence type="ECO:0000313" key="2">
    <source>
        <dbReference type="EMBL" id="KFX00570.1"/>
    </source>
</evidence>
<comment type="caution">
    <text evidence="2">The sequence shown here is derived from an EMBL/GenBank/DDBJ whole genome shotgun (WGS) entry which is preliminary data.</text>
</comment>
<dbReference type="EMBL" id="JQHM01000018">
    <property type="protein sequence ID" value="KFX00570.1"/>
    <property type="molecule type" value="Genomic_DNA"/>
</dbReference>
<proteinExistence type="predicted"/>
<protein>
    <submittedName>
        <fullName evidence="2">Holin</fullName>
    </submittedName>
</protein>
<feature type="transmembrane region" description="Helical" evidence="1">
    <location>
        <begin position="79"/>
        <end position="100"/>
    </location>
</feature>
<keyword evidence="4" id="KW-1185">Reference proteome</keyword>
<keyword evidence="1" id="KW-0812">Transmembrane</keyword>
<dbReference type="OrthoDB" id="6711255at2"/>
<dbReference type="Pfam" id="PF05106">
    <property type="entry name" value="Phage_holin_3_1"/>
    <property type="match status" value="1"/>
</dbReference>
<reference evidence="4 5" key="1">
    <citation type="submission" date="2014-08" db="EMBL/GenBank/DDBJ databases">
        <title>Genome sequences of NCPPB Pectobacterium isolates.</title>
        <authorList>
            <person name="Glover R.H."/>
            <person name="Sapp M."/>
            <person name="Elphinstone J."/>
        </authorList>
    </citation>
    <scope>NUCLEOTIDE SEQUENCE [LARGE SCALE GENOMIC DNA]</scope>
    <source>
        <strain evidence="3 4">NCPPB 2793</strain>
        <strain evidence="2 5">NCPPB 2795</strain>
    </source>
</reference>
<gene>
    <name evidence="3" type="ORF">JV35_11915</name>
    <name evidence="2" type="ORF">KP22_19805</name>
</gene>
<evidence type="ECO:0000313" key="3">
    <source>
        <dbReference type="EMBL" id="KFX20158.1"/>
    </source>
</evidence>
<sequence>MQDNILSWSGLSELILSWWYGDVPTGGVILAVFIAMLRVAYSGGTWRLMLLESALCGVLTLTAVASFDYYDLPKTLTPALGGMIGFIGVKQIRYGLLRFLTGSQERDKKNDKNK</sequence>
<feature type="transmembrane region" description="Helical" evidence="1">
    <location>
        <begin position="48"/>
        <end position="67"/>
    </location>
</feature>
<dbReference type="NCBIfam" id="TIGR01594">
    <property type="entry name" value="holin_lambda"/>
    <property type="match status" value="1"/>
</dbReference>
<dbReference type="Proteomes" id="UP000032869">
    <property type="component" value="Unassembled WGS sequence"/>
</dbReference>
<dbReference type="Proteomes" id="UP000032874">
    <property type="component" value="Unassembled WGS sequence"/>
</dbReference>
<feature type="transmembrane region" description="Helical" evidence="1">
    <location>
        <begin position="18"/>
        <end position="41"/>
    </location>
</feature>
<dbReference type="RefSeq" id="WP_039304543.1">
    <property type="nucleotide sequence ID" value="NZ_JQHL01000004.1"/>
</dbReference>
<name>A0A093VHW4_9GAMM</name>
<dbReference type="InterPro" id="IPR006481">
    <property type="entry name" value="Phage_lambda_GpS_holin"/>
</dbReference>
<accession>A0A093VHW4</accession>